<evidence type="ECO:0000313" key="2">
    <source>
        <dbReference type="EMBL" id="CAA7043964.1"/>
    </source>
</evidence>
<sequence length="124" mass="14028">MTRKSNKDNLVEHPEIDKLEKLLRKQRAKEMADEPARAHAAEVARANEEGRDPPPPQNLQDPAGDVDRGIRSSPFLSLILQVHRSEVVNGYRTRGPDCTLQTMIEIELGQKYKLVECNKVKACK</sequence>
<name>A0A6D2JUT2_9BRAS</name>
<comment type="caution">
    <text evidence="2">The sequence shown here is derived from an EMBL/GenBank/DDBJ whole genome shotgun (WGS) entry which is preliminary data.</text>
</comment>
<organism evidence="2 3">
    <name type="scientific">Microthlaspi erraticum</name>
    <dbReference type="NCBI Taxonomy" id="1685480"/>
    <lineage>
        <taxon>Eukaryota</taxon>
        <taxon>Viridiplantae</taxon>
        <taxon>Streptophyta</taxon>
        <taxon>Embryophyta</taxon>
        <taxon>Tracheophyta</taxon>
        <taxon>Spermatophyta</taxon>
        <taxon>Magnoliopsida</taxon>
        <taxon>eudicotyledons</taxon>
        <taxon>Gunneridae</taxon>
        <taxon>Pentapetalae</taxon>
        <taxon>rosids</taxon>
        <taxon>malvids</taxon>
        <taxon>Brassicales</taxon>
        <taxon>Brassicaceae</taxon>
        <taxon>Coluteocarpeae</taxon>
        <taxon>Microthlaspi</taxon>
    </lineage>
</organism>
<proteinExistence type="predicted"/>
<dbReference type="EMBL" id="CACVBM020001289">
    <property type="protein sequence ID" value="CAA7043964.1"/>
    <property type="molecule type" value="Genomic_DNA"/>
</dbReference>
<keyword evidence="3" id="KW-1185">Reference proteome</keyword>
<feature type="region of interest" description="Disordered" evidence="1">
    <location>
        <begin position="25"/>
        <end position="68"/>
    </location>
</feature>
<reference evidence="2" key="1">
    <citation type="submission" date="2020-01" db="EMBL/GenBank/DDBJ databases">
        <authorList>
            <person name="Mishra B."/>
        </authorList>
    </citation>
    <scope>NUCLEOTIDE SEQUENCE [LARGE SCALE GENOMIC DNA]</scope>
</reference>
<evidence type="ECO:0000313" key="3">
    <source>
        <dbReference type="Proteomes" id="UP000467841"/>
    </source>
</evidence>
<evidence type="ECO:0000256" key="1">
    <source>
        <dbReference type="SAM" id="MobiDB-lite"/>
    </source>
</evidence>
<dbReference type="Proteomes" id="UP000467841">
    <property type="component" value="Unassembled WGS sequence"/>
</dbReference>
<feature type="compositionally biased region" description="Basic and acidic residues" evidence="1">
    <location>
        <begin position="25"/>
        <end position="52"/>
    </location>
</feature>
<accession>A0A6D2JUT2</accession>
<protein>
    <submittedName>
        <fullName evidence="2">Uncharacterized protein</fullName>
    </submittedName>
</protein>
<gene>
    <name evidence="2" type="ORF">MERR_LOCUS31199</name>
</gene>
<dbReference type="AlphaFoldDB" id="A0A6D2JUT2"/>